<name>A0A2W1BG21_HELAM</name>
<evidence type="ECO:0000256" key="5">
    <source>
        <dbReference type="ARBA" id="ARBA00010617"/>
    </source>
</evidence>
<dbReference type="GO" id="GO:0005506">
    <property type="term" value="F:iron ion binding"/>
    <property type="evidence" value="ECO:0007669"/>
    <property type="project" value="InterPro"/>
</dbReference>
<evidence type="ECO:0000256" key="8">
    <source>
        <dbReference type="ARBA" id="ARBA00022824"/>
    </source>
</evidence>
<feature type="chain" id="PRO_5015980947" description="Cytochrome P450" evidence="16">
    <location>
        <begin position="23"/>
        <end position="524"/>
    </location>
</feature>
<evidence type="ECO:0000256" key="11">
    <source>
        <dbReference type="ARBA" id="ARBA00023004"/>
    </source>
</evidence>
<evidence type="ECO:0000256" key="1">
    <source>
        <dbReference type="ARBA" id="ARBA00001971"/>
    </source>
</evidence>
<reference evidence="17 18" key="1">
    <citation type="journal article" date="2017" name="BMC Biol.">
        <title>Genomic innovations, transcriptional plasticity and gene loss underlying the evolution and divergence of two highly polyphagous and invasive Helicoverpa pest species.</title>
        <authorList>
            <person name="Pearce S.L."/>
            <person name="Clarke D.F."/>
            <person name="East P.D."/>
            <person name="Elfekih S."/>
            <person name="Gordon K.H."/>
            <person name="Jermiin L.S."/>
            <person name="McGaughran A."/>
            <person name="Oakeshott J.G."/>
            <person name="Papanikolaou A."/>
            <person name="Perera O.P."/>
            <person name="Rane R.V."/>
            <person name="Richards S."/>
            <person name="Tay W.T."/>
            <person name="Walsh T.K."/>
            <person name="Anderson A."/>
            <person name="Anderson C.J."/>
            <person name="Asgari S."/>
            <person name="Board P.G."/>
            <person name="Bretschneider A."/>
            <person name="Campbell P.M."/>
            <person name="Chertemps T."/>
            <person name="Christeller J.T."/>
            <person name="Coppin C.W."/>
            <person name="Downes S.J."/>
            <person name="Duan G."/>
            <person name="Farnsworth C.A."/>
            <person name="Good R.T."/>
            <person name="Han L.B."/>
            <person name="Han Y.C."/>
            <person name="Hatje K."/>
            <person name="Horne I."/>
            <person name="Huang Y.P."/>
            <person name="Hughes D.S."/>
            <person name="Jacquin-Joly E."/>
            <person name="James W."/>
            <person name="Jhangiani S."/>
            <person name="Kollmar M."/>
            <person name="Kuwar S.S."/>
            <person name="Li S."/>
            <person name="Liu N.Y."/>
            <person name="Maibeche M.T."/>
            <person name="Miller J.R."/>
            <person name="Montagne N."/>
            <person name="Perry T."/>
            <person name="Qu J."/>
            <person name="Song S.V."/>
            <person name="Sutton G.G."/>
            <person name="Vogel H."/>
            <person name="Walenz B.P."/>
            <person name="Xu W."/>
            <person name="Zhang H.J."/>
            <person name="Zou Z."/>
            <person name="Batterham P."/>
            <person name="Edwards O.R."/>
            <person name="Feyereisen R."/>
            <person name="Gibbs R.A."/>
            <person name="Heckel D.G."/>
            <person name="McGrath A."/>
            <person name="Robin C."/>
            <person name="Scherer S.E."/>
            <person name="Worley K.C."/>
            <person name="Wu Y.D."/>
        </authorList>
    </citation>
    <scope>NUCLEOTIDE SEQUENCE [LARGE SCALE GENOMIC DNA]</scope>
    <source>
        <strain evidence="17">Harm_GR_Male_#8</strain>
        <tissue evidence="17">Whole organism</tissue>
    </source>
</reference>
<dbReference type="Gene3D" id="1.10.630.10">
    <property type="entry name" value="Cytochrome P450"/>
    <property type="match status" value="1"/>
</dbReference>
<dbReference type="OrthoDB" id="1372046at2759"/>
<keyword evidence="10 15" id="KW-0560">Oxidoreductase</keyword>
<comment type="function">
    <text evidence="2">May be involved in the metabolism of insect hormones and in the breakdown of synthetic insecticides.</text>
</comment>
<dbReference type="Proteomes" id="UP000249218">
    <property type="component" value="Unassembled WGS sequence"/>
</dbReference>
<dbReference type="InterPro" id="IPR002401">
    <property type="entry name" value="Cyt_P450_E_grp-I"/>
</dbReference>
<dbReference type="GO" id="GO:0004497">
    <property type="term" value="F:monooxygenase activity"/>
    <property type="evidence" value="ECO:0007669"/>
    <property type="project" value="UniProtKB-KW"/>
</dbReference>
<dbReference type="PROSITE" id="PS00086">
    <property type="entry name" value="CYTOCHROME_P450"/>
    <property type="match status" value="1"/>
</dbReference>
<evidence type="ECO:0000256" key="12">
    <source>
        <dbReference type="ARBA" id="ARBA00023033"/>
    </source>
</evidence>
<organism evidence="17 18">
    <name type="scientific">Helicoverpa armigera</name>
    <name type="common">Cotton bollworm</name>
    <name type="synonym">Heliothis armigera</name>
    <dbReference type="NCBI Taxonomy" id="29058"/>
    <lineage>
        <taxon>Eukaryota</taxon>
        <taxon>Metazoa</taxon>
        <taxon>Ecdysozoa</taxon>
        <taxon>Arthropoda</taxon>
        <taxon>Hexapoda</taxon>
        <taxon>Insecta</taxon>
        <taxon>Pterygota</taxon>
        <taxon>Neoptera</taxon>
        <taxon>Endopterygota</taxon>
        <taxon>Lepidoptera</taxon>
        <taxon>Glossata</taxon>
        <taxon>Ditrysia</taxon>
        <taxon>Noctuoidea</taxon>
        <taxon>Noctuidae</taxon>
        <taxon>Heliothinae</taxon>
        <taxon>Helicoverpa</taxon>
    </lineage>
</organism>
<dbReference type="GO" id="GO:0016705">
    <property type="term" value="F:oxidoreductase activity, acting on paired donors, with incorporation or reduction of molecular oxygen"/>
    <property type="evidence" value="ECO:0007669"/>
    <property type="project" value="InterPro"/>
</dbReference>
<dbReference type="AlphaFoldDB" id="A0A2W1BG21"/>
<evidence type="ECO:0000313" key="18">
    <source>
        <dbReference type="Proteomes" id="UP000249218"/>
    </source>
</evidence>
<dbReference type="SUPFAM" id="SSF48264">
    <property type="entry name" value="Cytochrome P450"/>
    <property type="match status" value="1"/>
</dbReference>
<feature type="signal peptide" evidence="16">
    <location>
        <begin position="1"/>
        <end position="22"/>
    </location>
</feature>
<keyword evidence="6 14" id="KW-0349">Heme</keyword>
<dbReference type="PANTHER" id="PTHR24291">
    <property type="entry name" value="CYTOCHROME P450 FAMILY 4"/>
    <property type="match status" value="1"/>
</dbReference>
<keyword evidence="16" id="KW-0732">Signal</keyword>
<evidence type="ECO:0008006" key="19">
    <source>
        <dbReference type="Google" id="ProtNLM"/>
    </source>
</evidence>
<evidence type="ECO:0000256" key="4">
    <source>
        <dbReference type="ARBA" id="ARBA00004406"/>
    </source>
</evidence>
<keyword evidence="8" id="KW-0256">Endoplasmic reticulum</keyword>
<protein>
    <recommendedName>
        <fullName evidence="19">Cytochrome P450</fullName>
    </recommendedName>
</protein>
<dbReference type="EMBL" id="KZ150169">
    <property type="protein sequence ID" value="PZC72624.1"/>
    <property type="molecule type" value="Genomic_DNA"/>
</dbReference>
<dbReference type="InterPro" id="IPR017972">
    <property type="entry name" value="Cyt_P450_CS"/>
</dbReference>
<evidence type="ECO:0000313" key="17">
    <source>
        <dbReference type="EMBL" id="PZC72624.1"/>
    </source>
</evidence>
<evidence type="ECO:0000256" key="2">
    <source>
        <dbReference type="ARBA" id="ARBA00003690"/>
    </source>
</evidence>
<comment type="cofactor">
    <cofactor evidence="1 14">
        <name>heme</name>
        <dbReference type="ChEBI" id="CHEBI:30413"/>
    </cofactor>
</comment>
<evidence type="ECO:0000256" key="16">
    <source>
        <dbReference type="SAM" id="SignalP"/>
    </source>
</evidence>
<evidence type="ECO:0000256" key="14">
    <source>
        <dbReference type="PIRSR" id="PIRSR602401-1"/>
    </source>
</evidence>
<dbReference type="GO" id="GO:0020037">
    <property type="term" value="F:heme binding"/>
    <property type="evidence" value="ECO:0007669"/>
    <property type="project" value="InterPro"/>
</dbReference>
<keyword evidence="18" id="KW-1185">Reference proteome</keyword>
<accession>A0A2W1BG21</accession>
<dbReference type="InterPro" id="IPR036396">
    <property type="entry name" value="Cyt_P450_sf"/>
</dbReference>
<dbReference type="GO" id="GO:0005789">
    <property type="term" value="C:endoplasmic reticulum membrane"/>
    <property type="evidence" value="ECO:0007669"/>
    <property type="project" value="UniProtKB-SubCell"/>
</dbReference>
<evidence type="ECO:0000256" key="7">
    <source>
        <dbReference type="ARBA" id="ARBA00022723"/>
    </source>
</evidence>
<dbReference type="PANTHER" id="PTHR24291:SF189">
    <property type="entry name" value="CYTOCHROME P450 4C3-RELATED"/>
    <property type="match status" value="1"/>
</dbReference>
<dbReference type="PRINTS" id="PR00385">
    <property type="entry name" value="P450"/>
</dbReference>
<evidence type="ECO:0000256" key="13">
    <source>
        <dbReference type="ARBA" id="ARBA00023136"/>
    </source>
</evidence>
<dbReference type="InterPro" id="IPR050196">
    <property type="entry name" value="Cytochrome_P450_Monoox"/>
</dbReference>
<dbReference type="PRINTS" id="PR00463">
    <property type="entry name" value="EP450I"/>
</dbReference>
<gene>
    <name evidence="17" type="primary">HaOG200037</name>
    <name evidence="17" type="ORF">B5X24_HaOG200037</name>
</gene>
<evidence type="ECO:0000256" key="3">
    <source>
        <dbReference type="ARBA" id="ARBA00004174"/>
    </source>
</evidence>
<keyword evidence="7 14" id="KW-0479">Metal-binding</keyword>
<keyword evidence="9" id="KW-0492">Microsome</keyword>
<dbReference type="Pfam" id="PF00067">
    <property type="entry name" value="p450"/>
    <property type="match status" value="1"/>
</dbReference>
<feature type="binding site" description="axial binding residue" evidence="14">
    <location>
        <position position="471"/>
    </location>
    <ligand>
        <name>heme</name>
        <dbReference type="ChEBI" id="CHEBI:30413"/>
    </ligand>
    <ligandPart>
        <name>Fe</name>
        <dbReference type="ChEBI" id="CHEBI:18248"/>
    </ligandPart>
</feature>
<keyword evidence="12 15" id="KW-0503">Monooxygenase</keyword>
<comment type="subcellular location">
    <subcellularLocation>
        <location evidence="4">Endoplasmic reticulum membrane</location>
        <topology evidence="4">Peripheral membrane protein</topology>
    </subcellularLocation>
    <subcellularLocation>
        <location evidence="3">Microsome membrane</location>
        <topology evidence="3">Peripheral membrane protein</topology>
    </subcellularLocation>
</comment>
<proteinExistence type="inferred from homology"/>
<sequence length="524" mass="59610">MVLGVLIVACCVVFAVWRLVKPRSSSSTVYPGKLGADPSPSCIALAIWTWLKPRSVKSPPMYPGCLPLIGHGYQLVGDEKHMFKCEKQINDFCLQNNDLIEIRLGTHSVFVLTDPDDCLTVANNCLEKPYVYKYGDNVYGRGLVTTKVNIWKTHRKLLNPAFNLNVLQSFVGEYCRQAKLLVSSLASEAGKGPFDIQPYLITNVLKTAYRTTFGTKVDENSEILKTYSDATEKLLMLMIGRMHNIWLHLSFIYKMTTSGKESDKRANIMKGITESVMNNRKSELKAANQRDKIGESATDDFVPLLDRMLDLTDKQDAFTDDDIREHLDTIVGAAYDTTATALTFILIVIGSHHDVQEKMYQELKKVLEHEERDINKHDLPKLVYMEAVIKETLRLYPPAPRFARTSNIDVKLKNYTLPANCTYAISVYGLHRHAMWGPDKDQFVPDRWLDPARLPKNPNFFAAFSLGRRNCIGKLYGMMAIKTTLSYILRHYRIHSDIEKLETRCDLLLKPVAGHFITLESRVY</sequence>
<evidence type="ECO:0000256" key="6">
    <source>
        <dbReference type="ARBA" id="ARBA00022617"/>
    </source>
</evidence>
<dbReference type="InterPro" id="IPR001128">
    <property type="entry name" value="Cyt_P450"/>
</dbReference>
<evidence type="ECO:0000256" key="10">
    <source>
        <dbReference type="ARBA" id="ARBA00023002"/>
    </source>
</evidence>
<keyword evidence="13" id="KW-0472">Membrane</keyword>
<keyword evidence="11 14" id="KW-0408">Iron</keyword>
<comment type="similarity">
    <text evidence="5 15">Belongs to the cytochrome P450 family.</text>
</comment>
<evidence type="ECO:0000256" key="15">
    <source>
        <dbReference type="RuleBase" id="RU000461"/>
    </source>
</evidence>
<evidence type="ECO:0000256" key="9">
    <source>
        <dbReference type="ARBA" id="ARBA00022848"/>
    </source>
</evidence>